<dbReference type="Proteomes" id="UP000886501">
    <property type="component" value="Unassembled WGS sequence"/>
</dbReference>
<reference evidence="1" key="2">
    <citation type="journal article" date="2020" name="Nat. Commun.">
        <title>Large-scale genome sequencing of mycorrhizal fungi provides insights into the early evolution of symbiotic traits.</title>
        <authorList>
            <person name="Miyauchi S."/>
            <person name="Kiss E."/>
            <person name="Kuo A."/>
            <person name="Drula E."/>
            <person name="Kohler A."/>
            <person name="Sanchez-Garcia M."/>
            <person name="Morin E."/>
            <person name="Andreopoulos B."/>
            <person name="Barry K.W."/>
            <person name="Bonito G."/>
            <person name="Buee M."/>
            <person name="Carver A."/>
            <person name="Chen C."/>
            <person name="Cichocki N."/>
            <person name="Clum A."/>
            <person name="Culley D."/>
            <person name="Crous P.W."/>
            <person name="Fauchery L."/>
            <person name="Girlanda M."/>
            <person name="Hayes R.D."/>
            <person name="Keri Z."/>
            <person name="LaButti K."/>
            <person name="Lipzen A."/>
            <person name="Lombard V."/>
            <person name="Magnuson J."/>
            <person name="Maillard F."/>
            <person name="Murat C."/>
            <person name="Nolan M."/>
            <person name="Ohm R.A."/>
            <person name="Pangilinan J."/>
            <person name="Pereira M.F."/>
            <person name="Perotto S."/>
            <person name="Peter M."/>
            <person name="Pfister S."/>
            <person name="Riley R."/>
            <person name="Sitrit Y."/>
            <person name="Stielow J.B."/>
            <person name="Szollosi G."/>
            <person name="Zifcakova L."/>
            <person name="Stursova M."/>
            <person name="Spatafora J.W."/>
            <person name="Tedersoo L."/>
            <person name="Vaario L.M."/>
            <person name="Yamada A."/>
            <person name="Yan M."/>
            <person name="Wang P."/>
            <person name="Xu J."/>
            <person name="Bruns T."/>
            <person name="Baldrian P."/>
            <person name="Vilgalys R."/>
            <person name="Dunand C."/>
            <person name="Henrissat B."/>
            <person name="Grigoriev I.V."/>
            <person name="Hibbett D."/>
            <person name="Nagy L.G."/>
            <person name="Martin F.M."/>
        </authorList>
    </citation>
    <scope>NUCLEOTIDE SEQUENCE</scope>
    <source>
        <strain evidence="1">P2</strain>
    </source>
</reference>
<reference evidence="1" key="1">
    <citation type="submission" date="2019-10" db="EMBL/GenBank/DDBJ databases">
        <authorList>
            <consortium name="DOE Joint Genome Institute"/>
            <person name="Kuo A."/>
            <person name="Miyauchi S."/>
            <person name="Kiss E."/>
            <person name="Drula E."/>
            <person name="Kohler A."/>
            <person name="Sanchez-Garcia M."/>
            <person name="Andreopoulos B."/>
            <person name="Barry K.W."/>
            <person name="Bonito G."/>
            <person name="Buee M."/>
            <person name="Carver A."/>
            <person name="Chen C."/>
            <person name="Cichocki N."/>
            <person name="Clum A."/>
            <person name="Culley D."/>
            <person name="Crous P.W."/>
            <person name="Fauchery L."/>
            <person name="Girlanda M."/>
            <person name="Hayes R."/>
            <person name="Keri Z."/>
            <person name="Labutti K."/>
            <person name="Lipzen A."/>
            <person name="Lombard V."/>
            <person name="Magnuson J."/>
            <person name="Maillard F."/>
            <person name="Morin E."/>
            <person name="Murat C."/>
            <person name="Nolan M."/>
            <person name="Ohm R."/>
            <person name="Pangilinan J."/>
            <person name="Pereira M."/>
            <person name="Perotto S."/>
            <person name="Peter M."/>
            <person name="Riley R."/>
            <person name="Sitrit Y."/>
            <person name="Stielow B."/>
            <person name="Szollosi G."/>
            <person name="Zifcakova L."/>
            <person name="Stursova M."/>
            <person name="Spatafora J.W."/>
            <person name="Tedersoo L."/>
            <person name="Vaario L.-M."/>
            <person name="Yamada A."/>
            <person name="Yan M."/>
            <person name="Wang P."/>
            <person name="Xu J."/>
            <person name="Bruns T."/>
            <person name="Baldrian P."/>
            <person name="Vilgalys R."/>
            <person name="Henrissat B."/>
            <person name="Grigoriev I.V."/>
            <person name="Hibbett D."/>
            <person name="Nagy L.G."/>
            <person name="Martin F.M."/>
        </authorList>
    </citation>
    <scope>NUCLEOTIDE SEQUENCE</scope>
    <source>
        <strain evidence="1">P2</strain>
    </source>
</reference>
<keyword evidence="2" id="KW-1185">Reference proteome</keyword>
<accession>A0ACB6Z758</accession>
<gene>
    <name evidence="1" type="ORF">BDM02DRAFT_495875</name>
</gene>
<evidence type="ECO:0000313" key="1">
    <source>
        <dbReference type="EMBL" id="KAF9645560.1"/>
    </source>
</evidence>
<organism evidence="1 2">
    <name type="scientific">Thelephora ganbajun</name>
    <name type="common">Ganba fungus</name>
    <dbReference type="NCBI Taxonomy" id="370292"/>
    <lineage>
        <taxon>Eukaryota</taxon>
        <taxon>Fungi</taxon>
        <taxon>Dikarya</taxon>
        <taxon>Basidiomycota</taxon>
        <taxon>Agaricomycotina</taxon>
        <taxon>Agaricomycetes</taxon>
        <taxon>Thelephorales</taxon>
        <taxon>Thelephoraceae</taxon>
        <taxon>Thelephora</taxon>
    </lineage>
</organism>
<protein>
    <submittedName>
        <fullName evidence="1">Uncharacterized protein</fullName>
    </submittedName>
</protein>
<name>A0ACB6Z758_THEGA</name>
<evidence type="ECO:0000313" key="2">
    <source>
        <dbReference type="Proteomes" id="UP000886501"/>
    </source>
</evidence>
<proteinExistence type="predicted"/>
<comment type="caution">
    <text evidence="1">The sequence shown here is derived from an EMBL/GenBank/DDBJ whole genome shotgun (WGS) entry which is preliminary data.</text>
</comment>
<dbReference type="EMBL" id="MU118086">
    <property type="protein sequence ID" value="KAF9645560.1"/>
    <property type="molecule type" value="Genomic_DNA"/>
</dbReference>
<sequence length="135" mass="15329">MDRRILRSLDPPFLSTTKRLTVSKCGHSRPAEVEKCPVFRILSLTNNLHTLILTKCHNLPFILALNPKRNSSRLVLCPNLEEIVLYIKSRDQFHIKYLISMAKNRASRRTRFTSITIVGLGKLVPGMSFTLALGV</sequence>